<evidence type="ECO:0000256" key="1">
    <source>
        <dbReference type="SAM" id="Phobius"/>
    </source>
</evidence>
<dbReference type="EMBL" id="GIBP01001023">
    <property type="protein sequence ID" value="NDV29992.1"/>
    <property type="molecule type" value="Transcribed_RNA"/>
</dbReference>
<organism evidence="2">
    <name type="scientific">Arcella intermedia</name>
    <dbReference type="NCBI Taxonomy" id="1963864"/>
    <lineage>
        <taxon>Eukaryota</taxon>
        <taxon>Amoebozoa</taxon>
        <taxon>Tubulinea</taxon>
        <taxon>Elardia</taxon>
        <taxon>Arcellinida</taxon>
        <taxon>Sphaerothecina</taxon>
        <taxon>Arcellidae</taxon>
        <taxon>Arcella</taxon>
    </lineage>
</organism>
<feature type="transmembrane region" description="Helical" evidence="1">
    <location>
        <begin position="601"/>
        <end position="620"/>
    </location>
</feature>
<dbReference type="PANTHER" id="PTHR37835:SF1">
    <property type="entry name" value="ALPHA-CLOSTRIPAIN"/>
    <property type="match status" value="1"/>
</dbReference>
<sequence>MNADNQRAPFISDCLTSIDSAVNGIQDDYLKFYIRLDTTKALYYKWGPLPIPTFDGTPTLDLIVGNQGWVTVRNTTERNMDDPSYFEDFLRSGLAQKADNYALFLWDHGGAYKGFYPDDEPSKKRMFTPEIHDSIMSVLADTGKRFVLFGYDAAMMGNLETMYPSKDYADYYVGSFGLQPGAGWDWTAFRSISLNSGIISPVTLAQNIGSKFLRLPTSSQSGGVAFGVYDLSKIEDARNGLEDFAQLLLDAPSGDTENILFSLLRSRFTSYAPGSYTDSDFQVYDIIEILKDLKQSSSFPSQYKSAVQDTIQQLLSPVISYYTDNSTLGTSGVSLYYPDNSIDYDWTFSASDYFPNWNQFLLEYHTLGNTLRDQLTIPQEIKNLNVKVQGDTLNFAGNAFPYNETVGVELYWGYEKNGMKYMIGSTIANMDDVGNVVANVSLLSVPALCPEDSPFSRCTLPYTIWRNISPKVYTATMLFYYYPFLYSGDYVQTVFAHITYYDGNIISESLHVYDYTFSSFEIASGDILTPLAYVVSSNGSSYVPIKNITVAHPTWKYYKKQGSLGCLLPQPNVYQLIHGLPGEYQLTQGNIFNSPFTLSPAATLSFPLLLTLLLSSLFIFL</sequence>
<name>A0A6B2KZ57_9EUKA</name>
<protein>
    <submittedName>
        <fullName evidence="2">Uncharacterized protein</fullName>
    </submittedName>
</protein>
<dbReference type="PANTHER" id="PTHR37835">
    <property type="entry name" value="ALPHA-CLOSTRIPAIN"/>
    <property type="match status" value="1"/>
</dbReference>
<keyword evidence="1" id="KW-0812">Transmembrane</keyword>
<dbReference type="Gene3D" id="3.40.50.11970">
    <property type="match status" value="1"/>
</dbReference>
<keyword evidence="1" id="KW-1133">Transmembrane helix</keyword>
<accession>A0A6B2KZ57</accession>
<dbReference type="AlphaFoldDB" id="A0A6B2KZ57"/>
<dbReference type="Pfam" id="PF03415">
    <property type="entry name" value="Peptidase_C11"/>
    <property type="match status" value="1"/>
</dbReference>
<reference evidence="2" key="1">
    <citation type="journal article" date="2020" name="J. Eukaryot. Microbiol.">
        <title>De novo Sequencing, Assembly and Annotation of the Transcriptome for the Free-Living Testate Amoeba Arcella intermedia.</title>
        <authorList>
            <person name="Ribeiro G.M."/>
            <person name="Porfirio-Sousa A.L."/>
            <person name="Maurer-Alcala X.X."/>
            <person name="Katz L.A."/>
            <person name="Lahr D.J.G."/>
        </authorList>
    </citation>
    <scope>NUCLEOTIDE SEQUENCE</scope>
</reference>
<dbReference type="InterPro" id="IPR005077">
    <property type="entry name" value="Peptidase_C11"/>
</dbReference>
<proteinExistence type="predicted"/>
<evidence type="ECO:0000313" key="2">
    <source>
        <dbReference type="EMBL" id="NDV29992.1"/>
    </source>
</evidence>
<keyword evidence="1" id="KW-0472">Membrane</keyword>